<evidence type="ECO:0000259" key="5">
    <source>
        <dbReference type="PROSITE" id="PS50893"/>
    </source>
</evidence>
<feature type="domain" description="ABC transporter" evidence="5">
    <location>
        <begin position="8"/>
        <end position="238"/>
    </location>
</feature>
<evidence type="ECO:0000313" key="6">
    <source>
        <dbReference type="EMBL" id="AIQ70930.1"/>
    </source>
</evidence>
<dbReference type="AlphaFoldDB" id="A0A089MEZ2"/>
<dbReference type="KEGG" id="pgm:PGRAT_27400"/>
<dbReference type="OrthoDB" id="9776369at2"/>
<dbReference type="PANTHER" id="PTHR42711">
    <property type="entry name" value="ABC TRANSPORTER ATP-BINDING PROTEIN"/>
    <property type="match status" value="1"/>
</dbReference>
<gene>
    <name evidence="6" type="ORF">PGRAT_27400</name>
</gene>
<dbReference type="SUPFAM" id="SSF52540">
    <property type="entry name" value="P-loop containing nucleoside triphosphate hydrolases"/>
    <property type="match status" value="1"/>
</dbReference>
<dbReference type="InterPro" id="IPR050763">
    <property type="entry name" value="ABC_transporter_ATP-binding"/>
</dbReference>
<dbReference type="InterPro" id="IPR027417">
    <property type="entry name" value="P-loop_NTPase"/>
</dbReference>
<keyword evidence="2" id="KW-0813">Transport</keyword>
<comment type="similarity">
    <text evidence="1">Belongs to the ABC transporter superfamily.</text>
</comment>
<dbReference type="InterPro" id="IPR003593">
    <property type="entry name" value="AAA+_ATPase"/>
</dbReference>
<accession>A0A089MEZ2</accession>
<dbReference type="PROSITE" id="PS00211">
    <property type="entry name" value="ABC_TRANSPORTER_1"/>
    <property type="match status" value="1"/>
</dbReference>
<protein>
    <submittedName>
        <fullName evidence="6">ABC transporter</fullName>
    </submittedName>
</protein>
<dbReference type="Proteomes" id="UP000029500">
    <property type="component" value="Chromosome"/>
</dbReference>
<dbReference type="GO" id="GO:0005524">
    <property type="term" value="F:ATP binding"/>
    <property type="evidence" value="ECO:0007669"/>
    <property type="project" value="UniProtKB-KW"/>
</dbReference>
<dbReference type="STRING" id="189425.PGRAT_27400"/>
<proteinExistence type="inferred from homology"/>
<dbReference type="InterPro" id="IPR003439">
    <property type="entry name" value="ABC_transporter-like_ATP-bd"/>
</dbReference>
<evidence type="ECO:0000256" key="1">
    <source>
        <dbReference type="ARBA" id="ARBA00005417"/>
    </source>
</evidence>
<dbReference type="Gene3D" id="3.40.50.300">
    <property type="entry name" value="P-loop containing nucleotide triphosphate hydrolases"/>
    <property type="match status" value="1"/>
</dbReference>
<sequence>MDSWIYEVECVNMVYKKGKIKANDDISFLIQRGEILGVLGPNGAGKSTLIKQLVGHLKPTEGQVLYNGLDVYKQTRVVASEVSYYAQEPHALSALTAMEALVFTGQLRGMQKKSAEREAAELLERFEMTELRNKSLKRLSGGQKRMVGIGTALIGHSPVLILDEPTNELDPTKRRLVWDLIQEHNRNGATVILVTHNVLEAEHVVDRVAVINHGKLLAIDSVVNLKQRVDQRLKFEIQTAFGQREEVEKELAEWGILQRSGENRICLLVDKAQAGNVLDRIISRRDLKIEEYAVLPPSLEDVYFHIDQAAKEVMGA</sequence>
<dbReference type="PANTHER" id="PTHR42711:SF5">
    <property type="entry name" value="ABC TRANSPORTER ATP-BINDING PROTEIN NATA"/>
    <property type="match status" value="1"/>
</dbReference>
<keyword evidence="4" id="KW-0067">ATP-binding</keyword>
<evidence type="ECO:0000256" key="2">
    <source>
        <dbReference type="ARBA" id="ARBA00022448"/>
    </source>
</evidence>
<evidence type="ECO:0000256" key="4">
    <source>
        <dbReference type="ARBA" id="ARBA00022840"/>
    </source>
</evidence>
<evidence type="ECO:0000313" key="7">
    <source>
        <dbReference type="Proteomes" id="UP000029500"/>
    </source>
</evidence>
<dbReference type="Pfam" id="PF00005">
    <property type="entry name" value="ABC_tran"/>
    <property type="match status" value="1"/>
</dbReference>
<dbReference type="EMBL" id="CP009287">
    <property type="protein sequence ID" value="AIQ70930.1"/>
    <property type="molecule type" value="Genomic_DNA"/>
</dbReference>
<evidence type="ECO:0000256" key="3">
    <source>
        <dbReference type="ARBA" id="ARBA00022741"/>
    </source>
</evidence>
<keyword evidence="3" id="KW-0547">Nucleotide-binding</keyword>
<dbReference type="RefSeq" id="WP_025704887.1">
    <property type="nucleotide sequence ID" value="NZ_CP009287.1"/>
</dbReference>
<organism evidence="6 7">
    <name type="scientific">Paenibacillus graminis</name>
    <dbReference type="NCBI Taxonomy" id="189425"/>
    <lineage>
        <taxon>Bacteria</taxon>
        <taxon>Bacillati</taxon>
        <taxon>Bacillota</taxon>
        <taxon>Bacilli</taxon>
        <taxon>Bacillales</taxon>
        <taxon>Paenibacillaceae</taxon>
        <taxon>Paenibacillus</taxon>
    </lineage>
</organism>
<dbReference type="HOGENOM" id="CLU_000604_1_2_9"/>
<reference evidence="6 7" key="1">
    <citation type="submission" date="2014-08" db="EMBL/GenBank/DDBJ databases">
        <title>Comparative genomics of the Paenibacillus odorifer group.</title>
        <authorList>
            <person name="den Bakker H.C."/>
            <person name="Tsai Y.-C."/>
            <person name="Martin N."/>
            <person name="Korlach J."/>
            <person name="Wiedmann M."/>
        </authorList>
    </citation>
    <scope>NUCLEOTIDE SEQUENCE [LARGE SCALE GENOMIC DNA]</scope>
    <source>
        <strain evidence="6 7">DSM 15220</strain>
    </source>
</reference>
<keyword evidence="7" id="KW-1185">Reference proteome</keyword>
<dbReference type="GO" id="GO:0016887">
    <property type="term" value="F:ATP hydrolysis activity"/>
    <property type="evidence" value="ECO:0007669"/>
    <property type="project" value="InterPro"/>
</dbReference>
<dbReference type="eggNOG" id="COG1131">
    <property type="taxonomic scope" value="Bacteria"/>
</dbReference>
<name>A0A089MEZ2_9BACL</name>
<dbReference type="SMART" id="SM00382">
    <property type="entry name" value="AAA"/>
    <property type="match status" value="1"/>
</dbReference>
<dbReference type="PROSITE" id="PS50893">
    <property type="entry name" value="ABC_TRANSPORTER_2"/>
    <property type="match status" value="1"/>
</dbReference>
<dbReference type="InterPro" id="IPR017871">
    <property type="entry name" value="ABC_transporter-like_CS"/>
</dbReference>